<feature type="non-terminal residue" evidence="14">
    <location>
        <position position="667"/>
    </location>
</feature>
<evidence type="ECO:0000313" key="14">
    <source>
        <dbReference type="EMBL" id="RKP29362.1"/>
    </source>
</evidence>
<keyword evidence="9 11" id="KW-0472">Membrane</keyword>
<keyword evidence="3" id="KW-0813">Transport</keyword>
<evidence type="ECO:0000256" key="11">
    <source>
        <dbReference type="SAM" id="Phobius"/>
    </source>
</evidence>
<evidence type="ECO:0000256" key="7">
    <source>
        <dbReference type="ARBA" id="ARBA00022840"/>
    </source>
</evidence>
<evidence type="ECO:0000256" key="3">
    <source>
        <dbReference type="ARBA" id="ARBA00022448"/>
    </source>
</evidence>
<dbReference type="GO" id="GO:0140581">
    <property type="term" value="F:P-type monovalent copper transporter activity"/>
    <property type="evidence" value="ECO:0007669"/>
    <property type="project" value="UniProtKB-EC"/>
</dbReference>
<reference evidence="15" key="1">
    <citation type="journal article" date="2018" name="Nat. Microbiol.">
        <title>Leveraging single-cell genomics to expand the fungal tree of life.</title>
        <authorList>
            <person name="Ahrendt S.R."/>
            <person name="Quandt C.A."/>
            <person name="Ciobanu D."/>
            <person name="Clum A."/>
            <person name="Salamov A."/>
            <person name="Andreopoulos B."/>
            <person name="Cheng J.F."/>
            <person name="Woyke T."/>
            <person name="Pelin A."/>
            <person name="Henrissat B."/>
            <person name="Reynolds N.K."/>
            <person name="Benny G.L."/>
            <person name="Smith M.E."/>
            <person name="James T.Y."/>
            <person name="Grigoriev I.V."/>
        </authorList>
    </citation>
    <scope>NUCLEOTIDE SEQUENCE [LARGE SCALE GENOMIC DNA]</scope>
    <source>
        <strain evidence="15">Baker2002</strain>
    </source>
</reference>
<dbReference type="GO" id="GO:0030003">
    <property type="term" value="P:intracellular monoatomic cation homeostasis"/>
    <property type="evidence" value="ECO:0007669"/>
    <property type="project" value="UniProtKB-ARBA"/>
</dbReference>
<evidence type="ECO:0000259" key="13">
    <source>
        <dbReference type="PROSITE" id="PS50846"/>
    </source>
</evidence>
<dbReference type="Pfam" id="PF00403">
    <property type="entry name" value="HMA"/>
    <property type="match status" value="3"/>
</dbReference>
<gene>
    <name evidence="14" type="ORF">METBISCDRAFT_18815</name>
</gene>
<keyword evidence="15" id="KW-1185">Reference proteome</keyword>
<dbReference type="AlphaFoldDB" id="A0A4P9ZAN5"/>
<dbReference type="GO" id="GO:0046872">
    <property type="term" value="F:metal ion binding"/>
    <property type="evidence" value="ECO:0007669"/>
    <property type="project" value="UniProtKB-KW"/>
</dbReference>
<keyword evidence="5" id="KW-0479">Metal-binding</keyword>
<keyword evidence="7" id="KW-0067">ATP-binding</keyword>
<feature type="transmembrane region" description="Helical" evidence="11">
    <location>
        <begin position="378"/>
        <end position="402"/>
    </location>
</feature>
<feature type="transmembrane region" description="Helical" evidence="11">
    <location>
        <begin position="457"/>
        <end position="475"/>
    </location>
</feature>
<accession>A0A4P9ZAN5</accession>
<dbReference type="Gene3D" id="3.30.70.100">
    <property type="match status" value="3"/>
</dbReference>
<evidence type="ECO:0000256" key="6">
    <source>
        <dbReference type="ARBA" id="ARBA00022741"/>
    </source>
</evidence>
<protein>
    <recommendedName>
        <fullName evidence="2">P-type Cu(+) transporter</fullName>
        <ecNumber evidence="2">7.2.2.8</ecNumber>
    </recommendedName>
    <alternativeName>
        <fullName evidence="10">Cu(2+)-ATPase</fullName>
    </alternativeName>
</protein>
<feature type="signal peptide" evidence="12">
    <location>
        <begin position="1"/>
        <end position="18"/>
    </location>
</feature>
<keyword evidence="8 11" id="KW-1133">Transmembrane helix</keyword>
<dbReference type="CDD" id="cd00371">
    <property type="entry name" value="HMA"/>
    <property type="match status" value="3"/>
</dbReference>
<evidence type="ECO:0000256" key="8">
    <source>
        <dbReference type="ARBA" id="ARBA00022989"/>
    </source>
</evidence>
<feature type="domain" description="HMA" evidence="13">
    <location>
        <begin position="154"/>
        <end position="219"/>
    </location>
</feature>
<evidence type="ECO:0000256" key="2">
    <source>
        <dbReference type="ARBA" id="ARBA00012517"/>
    </source>
</evidence>
<dbReference type="SUPFAM" id="SSF81653">
    <property type="entry name" value="Calcium ATPase, transduction domain A"/>
    <property type="match status" value="1"/>
</dbReference>
<evidence type="ECO:0000256" key="10">
    <source>
        <dbReference type="ARBA" id="ARBA00080126"/>
    </source>
</evidence>
<keyword evidence="6" id="KW-0547">Nucleotide-binding</keyword>
<evidence type="ECO:0000256" key="5">
    <source>
        <dbReference type="ARBA" id="ARBA00022723"/>
    </source>
</evidence>
<feature type="domain" description="HMA" evidence="13">
    <location>
        <begin position="2"/>
        <end position="67"/>
    </location>
</feature>
<evidence type="ECO:0000256" key="9">
    <source>
        <dbReference type="ARBA" id="ARBA00023136"/>
    </source>
</evidence>
<name>A0A4P9ZAN5_9ASCO</name>
<feature type="chain" id="PRO_5020363451" description="P-type Cu(+) transporter" evidence="12">
    <location>
        <begin position="19"/>
        <end position="667"/>
    </location>
</feature>
<feature type="transmembrane region" description="Helical" evidence="11">
    <location>
        <begin position="423"/>
        <end position="445"/>
    </location>
</feature>
<dbReference type="GO" id="GO:0005524">
    <property type="term" value="F:ATP binding"/>
    <property type="evidence" value="ECO:0007669"/>
    <property type="project" value="UniProtKB-KW"/>
</dbReference>
<dbReference type="EMBL" id="ML004492">
    <property type="protein sequence ID" value="RKP29362.1"/>
    <property type="molecule type" value="Genomic_DNA"/>
</dbReference>
<dbReference type="PANTHER" id="PTHR46594">
    <property type="entry name" value="P-TYPE CATION-TRANSPORTING ATPASE"/>
    <property type="match status" value="1"/>
</dbReference>
<evidence type="ECO:0000313" key="15">
    <source>
        <dbReference type="Proteomes" id="UP000268321"/>
    </source>
</evidence>
<dbReference type="SUPFAM" id="SSF55008">
    <property type="entry name" value="HMA, heavy metal-associated domain"/>
    <property type="match status" value="3"/>
</dbReference>
<dbReference type="Gene3D" id="2.70.150.10">
    <property type="entry name" value="Calcium-transporting ATPase, cytoplasmic transduction domain A"/>
    <property type="match status" value="1"/>
</dbReference>
<dbReference type="InterPro" id="IPR036163">
    <property type="entry name" value="HMA_dom_sf"/>
</dbReference>
<dbReference type="FunFam" id="2.70.150.10:FF:000002">
    <property type="entry name" value="Copper-transporting ATPase 1, putative"/>
    <property type="match status" value="1"/>
</dbReference>
<proteinExistence type="predicted"/>
<evidence type="ECO:0000256" key="4">
    <source>
        <dbReference type="ARBA" id="ARBA00022692"/>
    </source>
</evidence>
<sequence>MPVVTLAVLGMTCSACTASVTEALERIPQVQQASVSLLTNESKVTYSAPLDPQRLVEAIEDCGFNATLFINHTDDSTLLTTTLNVTGMTCSACSSSISEALQSHGGVQKCTVSLLTKEAKVVHTSAVLPQKLVSVVEDCGFDTSVAQTTAQNTVTSVVLVQGMTCGASSAAITLSLEKKPHVSKVDVSQTTNEAVVTHTTAITPDQIKQEIEECGFNAALVPLRPAPGQNNLSDTVLLRIYGLSDTTNFPVYQYNVQAVLNSLSGVLSFEFRLHSQKDEEDLYSPDSNIESLIDILEVRIASEVTGVRVLVDALSAIDSQYQYAIFNSIDQSLSQQLKILSRANDILYWRRIFSSTLAFGVPTIALNATQNLAFWHRYMLIDGLFVVTILQLALASVVLFVFGMSFFKRFKFFLVNKGRSANMDILVCISSSITYCFSLISIALSVWSGETTGPPRVLFDTIVMLVAFVSFGKWIENKAKGATSFALSRLLSLTPSTCLIVLCDEYDSKHPENLSKFPTRDIPIDLIQKDDIVVVIPGSKMPIDGVVLFGETEIDESVITGESLPVHKAPGSHVIGGSINGPCVVYVQVTGAGKNSQLHQIINTVRDLQVNKASVQRFADFIAARFVFVILGLSLLTLIFWVVCAKFFSDLLPAVFHKDANGPYFVC</sequence>
<dbReference type="OrthoDB" id="432719at2759"/>
<dbReference type="PROSITE" id="PS50846">
    <property type="entry name" value="HMA_2"/>
    <property type="match status" value="3"/>
</dbReference>
<keyword evidence="12" id="KW-0732">Signal</keyword>
<evidence type="ECO:0000256" key="1">
    <source>
        <dbReference type="ARBA" id="ARBA00004370"/>
    </source>
</evidence>
<organism evidence="14 15">
    <name type="scientific">Metschnikowia bicuspidata</name>
    <dbReference type="NCBI Taxonomy" id="27322"/>
    <lineage>
        <taxon>Eukaryota</taxon>
        <taxon>Fungi</taxon>
        <taxon>Dikarya</taxon>
        <taxon>Ascomycota</taxon>
        <taxon>Saccharomycotina</taxon>
        <taxon>Pichiomycetes</taxon>
        <taxon>Metschnikowiaceae</taxon>
        <taxon>Metschnikowia</taxon>
    </lineage>
</organism>
<dbReference type="InterPro" id="IPR017969">
    <property type="entry name" value="Heavy-metal-associated_CS"/>
</dbReference>
<dbReference type="InterPro" id="IPR006121">
    <property type="entry name" value="HMA_dom"/>
</dbReference>
<feature type="domain" description="HMA" evidence="13">
    <location>
        <begin position="79"/>
        <end position="144"/>
    </location>
</feature>
<dbReference type="PANTHER" id="PTHR46594:SF4">
    <property type="entry name" value="P-TYPE CATION-TRANSPORTING ATPASE"/>
    <property type="match status" value="1"/>
</dbReference>
<dbReference type="EC" id="7.2.2.8" evidence="2"/>
<dbReference type="GO" id="GO:0016020">
    <property type="term" value="C:membrane"/>
    <property type="evidence" value="ECO:0007669"/>
    <property type="project" value="UniProtKB-SubCell"/>
</dbReference>
<dbReference type="Proteomes" id="UP000268321">
    <property type="component" value="Unassembled WGS sequence"/>
</dbReference>
<dbReference type="FunFam" id="3.30.70.100:FF:000001">
    <property type="entry name" value="ATPase copper transporting beta"/>
    <property type="match status" value="2"/>
</dbReference>
<dbReference type="InterPro" id="IPR008250">
    <property type="entry name" value="ATPase_P-typ_transduc_dom_A_sf"/>
</dbReference>
<dbReference type="PROSITE" id="PS01047">
    <property type="entry name" value="HMA_1"/>
    <property type="match status" value="2"/>
</dbReference>
<comment type="subcellular location">
    <subcellularLocation>
        <location evidence="1">Membrane</location>
    </subcellularLocation>
</comment>
<dbReference type="InterPro" id="IPR059000">
    <property type="entry name" value="ATPase_P-type_domA"/>
</dbReference>
<dbReference type="Pfam" id="PF00122">
    <property type="entry name" value="E1-E2_ATPase"/>
    <property type="match status" value="1"/>
</dbReference>
<keyword evidence="4 11" id="KW-0812">Transmembrane</keyword>
<feature type="transmembrane region" description="Helical" evidence="11">
    <location>
        <begin position="622"/>
        <end position="643"/>
    </location>
</feature>
<evidence type="ECO:0000256" key="12">
    <source>
        <dbReference type="SAM" id="SignalP"/>
    </source>
</evidence>